<dbReference type="Gene3D" id="3.30.1320.10">
    <property type="match status" value="1"/>
</dbReference>
<evidence type="ECO:0000256" key="4">
    <source>
        <dbReference type="SAM" id="MobiDB-lite"/>
    </source>
</evidence>
<proteinExistence type="inferred from homology"/>
<dbReference type="InterPro" id="IPR020592">
    <property type="entry name" value="Ribosomal_bS16_CS"/>
</dbReference>
<dbReference type="Proteomes" id="UP000823632">
    <property type="component" value="Unassembled WGS sequence"/>
</dbReference>
<comment type="similarity">
    <text evidence="3">Belongs to the bacterial ribosomal protein bS16 family.</text>
</comment>
<dbReference type="InterPro" id="IPR000307">
    <property type="entry name" value="Ribosomal_bS16"/>
</dbReference>
<feature type="compositionally biased region" description="Low complexity" evidence="4">
    <location>
        <begin position="115"/>
        <end position="131"/>
    </location>
</feature>
<dbReference type="PROSITE" id="PS00732">
    <property type="entry name" value="RIBOSOMAL_S16"/>
    <property type="match status" value="1"/>
</dbReference>
<dbReference type="PANTHER" id="PTHR12919:SF20">
    <property type="entry name" value="SMALL RIBOSOMAL SUBUNIT PROTEIN BS16M"/>
    <property type="match status" value="1"/>
</dbReference>
<dbReference type="NCBIfam" id="TIGR00002">
    <property type="entry name" value="S16"/>
    <property type="match status" value="1"/>
</dbReference>
<dbReference type="Pfam" id="PF00886">
    <property type="entry name" value="Ribosomal_S16"/>
    <property type="match status" value="1"/>
</dbReference>
<dbReference type="PANTHER" id="PTHR12919">
    <property type="entry name" value="30S RIBOSOMAL PROTEIN S16"/>
    <property type="match status" value="1"/>
</dbReference>
<dbReference type="GO" id="GO:0006412">
    <property type="term" value="P:translation"/>
    <property type="evidence" value="ECO:0007669"/>
    <property type="project" value="UniProtKB-UniRule"/>
</dbReference>
<dbReference type="GO" id="GO:0015935">
    <property type="term" value="C:small ribosomal subunit"/>
    <property type="evidence" value="ECO:0007669"/>
    <property type="project" value="TreeGrafter"/>
</dbReference>
<evidence type="ECO:0000313" key="6">
    <source>
        <dbReference type="Proteomes" id="UP000823632"/>
    </source>
</evidence>
<organism evidence="5 6">
    <name type="scientific">Candidatus Scatousia excrementipullorum</name>
    <dbReference type="NCBI Taxonomy" id="2840936"/>
    <lineage>
        <taxon>Bacteria</taxon>
        <taxon>Candidatus Scatousia</taxon>
    </lineage>
</organism>
<name>A0A9D9GZP8_9BACT</name>
<reference evidence="5" key="2">
    <citation type="journal article" date="2021" name="PeerJ">
        <title>Extensive microbial diversity within the chicken gut microbiome revealed by metagenomics and culture.</title>
        <authorList>
            <person name="Gilroy R."/>
            <person name="Ravi A."/>
            <person name="Getino M."/>
            <person name="Pursley I."/>
            <person name="Horton D.L."/>
            <person name="Alikhan N.F."/>
            <person name="Baker D."/>
            <person name="Gharbi K."/>
            <person name="Hall N."/>
            <person name="Watson M."/>
            <person name="Adriaenssens E.M."/>
            <person name="Foster-Nyarko E."/>
            <person name="Jarju S."/>
            <person name="Secka A."/>
            <person name="Antonio M."/>
            <person name="Oren A."/>
            <person name="Chaudhuri R.R."/>
            <person name="La Ragione R."/>
            <person name="Hildebrand F."/>
            <person name="Pallen M.J."/>
        </authorList>
    </citation>
    <scope>NUCLEOTIDE SEQUENCE</scope>
    <source>
        <strain evidence="5">10192</strain>
    </source>
</reference>
<gene>
    <name evidence="3 5" type="primary">rpsP</name>
    <name evidence="5" type="ORF">IAC76_02200</name>
</gene>
<comment type="caution">
    <text evidence="5">The sequence shown here is derived from an EMBL/GenBank/DDBJ whole genome shotgun (WGS) entry which is preliminary data.</text>
</comment>
<accession>A0A9D9GZP8</accession>
<dbReference type="GO" id="GO:0005737">
    <property type="term" value="C:cytoplasm"/>
    <property type="evidence" value="ECO:0007669"/>
    <property type="project" value="UniProtKB-ARBA"/>
</dbReference>
<feature type="region of interest" description="Disordered" evidence="4">
    <location>
        <begin position="106"/>
        <end position="131"/>
    </location>
</feature>
<evidence type="ECO:0000313" key="5">
    <source>
        <dbReference type="EMBL" id="MBO8430177.1"/>
    </source>
</evidence>
<dbReference type="GO" id="GO:0003735">
    <property type="term" value="F:structural constituent of ribosome"/>
    <property type="evidence" value="ECO:0007669"/>
    <property type="project" value="InterPro"/>
</dbReference>
<keyword evidence="2 3" id="KW-0687">Ribonucleoprotein</keyword>
<evidence type="ECO:0000256" key="2">
    <source>
        <dbReference type="ARBA" id="ARBA00023274"/>
    </source>
</evidence>
<dbReference type="InterPro" id="IPR023803">
    <property type="entry name" value="Ribosomal_bS16_dom_sf"/>
</dbReference>
<dbReference type="AlphaFoldDB" id="A0A9D9GZP8"/>
<protein>
    <recommendedName>
        <fullName evidence="3">Small ribosomal subunit protein bS16</fullName>
    </recommendedName>
</protein>
<evidence type="ECO:0000256" key="1">
    <source>
        <dbReference type="ARBA" id="ARBA00022980"/>
    </source>
</evidence>
<dbReference type="HAMAP" id="MF_00385">
    <property type="entry name" value="Ribosomal_bS16"/>
    <property type="match status" value="1"/>
</dbReference>
<dbReference type="EMBL" id="JADIND010000047">
    <property type="protein sequence ID" value="MBO8430177.1"/>
    <property type="molecule type" value="Genomic_DNA"/>
</dbReference>
<sequence>MLKIRLKRMGAKKNPSYRIIVINSTTKREGRPVQELGYYNPKTKEMKFDLASAQDWVKKGAQPTETVQYLMKNCKEDGTLNYVKKETVKLSKKAQAKAAAEAEAKAKAEEEAKAAAEAAASAPAEEAPAEA</sequence>
<reference evidence="5" key="1">
    <citation type="submission" date="2020-10" db="EMBL/GenBank/DDBJ databases">
        <authorList>
            <person name="Gilroy R."/>
        </authorList>
    </citation>
    <scope>NUCLEOTIDE SEQUENCE</scope>
    <source>
        <strain evidence="5">10192</strain>
    </source>
</reference>
<dbReference type="SUPFAM" id="SSF54565">
    <property type="entry name" value="Ribosomal protein S16"/>
    <property type="match status" value="1"/>
</dbReference>
<evidence type="ECO:0000256" key="3">
    <source>
        <dbReference type="HAMAP-Rule" id="MF_00385"/>
    </source>
</evidence>
<keyword evidence="1 3" id="KW-0689">Ribosomal protein</keyword>